<evidence type="ECO:0000313" key="3">
    <source>
        <dbReference type="Proteomes" id="UP001370490"/>
    </source>
</evidence>
<dbReference type="EMBL" id="JBAMMX010000010">
    <property type="protein sequence ID" value="KAK6932076.1"/>
    <property type="molecule type" value="Genomic_DNA"/>
</dbReference>
<dbReference type="InterPro" id="IPR011051">
    <property type="entry name" value="RmlC_Cupin_sf"/>
</dbReference>
<name>A0AAN8VLG1_9MAGN</name>
<organism evidence="2 3">
    <name type="scientific">Dillenia turbinata</name>
    <dbReference type="NCBI Taxonomy" id="194707"/>
    <lineage>
        <taxon>Eukaryota</taxon>
        <taxon>Viridiplantae</taxon>
        <taxon>Streptophyta</taxon>
        <taxon>Embryophyta</taxon>
        <taxon>Tracheophyta</taxon>
        <taxon>Spermatophyta</taxon>
        <taxon>Magnoliopsida</taxon>
        <taxon>eudicotyledons</taxon>
        <taxon>Gunneridae</taxon>
        <taxon>Pentapetalae</taxon>
        <taxon>Dilleniales</taxon>
        <taxon>Dilleniaceae</taxon>
        <taxon>Dillenia</taxon>
    </lineage>
</organism>
<dbReference type="Proteomes" id="UP001370490">
    <property type="component" value="Unassembled WGS sequence"/>
</dbReference>
<keyword evidence="1" id="KW-0812">Transmembrane</keyword>
<dbReference type="AlphaFoldDB" id="A0AAN8VLG1"/>
<protein>
    <submittedName>
        <fullName evidence="2">Uncharacterized protein</fullName>
    </submittedName>
</protein>
<evidence type="ECO:0000313" key="2">
    <source>
        <dbReference type="EMBL" id="KAK6932076.1"/>
    </source>
</evidence>
<dbReference type="Gene3D" id="2.60.120.10">
    <property type="entry name" value="Jelly Rolls"/>
    <property type="match status" value="1"/>
</dbReference>
<evidence type="ECO:0000256" key="1">
    <source>
        <dbReference type="SAM" id="Phobius"/>
    </source>
</evidence>
<comment type="caution">
    <text evidence="2">The sequence shown here is derived from an EMBL/GenBank/DDBJ whole genome shotgun (WGS) entry which is preliminary data.</text>
</comment>
<proteinExistence type="predicted"/>
<sequence length="142" mass="15532">PQENVHKLTSFELRQVLWLLSINTIIHASLLIHNLRYLKERKKKMGFNFLVIVISMVLAFSLCSASDPSPLQDFCVAIDDPKGALFVNGKCCKDPNLITADDFLHAGLNIPGKTSNPLGSKVTPVNVVQIPGHNTLGISLSV</sequence>
<keyword evidence="1" id="KW-1133">Transmembrane helix</keyword>
<dbReference type="InterPro" id="IPR014710">
    <property type="entry name" value="RmlC-like_jellyroll"/>
</dbReference>
<gene>
    <name evidence="2" type="ORF">RJ641_001700</name>
</gene>
<accession>A0AAN8VLG1</accession>
<dbReference type="PANTHER" id="PTHR31238">
    <property type="entry name" value="GERMIN-LIKE PROTEIN SUBFAMILY 3 MEMBER 3"/>
    <property type="match status" value="1"/>
</dbReference>
<feature type="transmembrane region" description="Helical" evidence="1">
    <location>
        <begin position="45"/>
        <end position="62"/>
    </location>
</feature>
<feature type="non-terminal residue" evidence="2">
    <location>
        <position position="1"/>
    </location>
</feature>
<keyword evidence="3" id="KW-1185">Reference proteome</keyword>
<keyword evidence="1" id="KW-0472">Membrane</keyword>
<reference evidence="2 3" key="1">
    <citation type="submission" date="2023-12" db="EMBL/GenBank/DDBJ databases">
        <title>A high-quality genome assembly for Dillenia turbinata (Dilleniales).</title>
        <authorList>
            <person name="Chanderbali A."/>
        </authorList>
    </citation>
    <scope>NUCLEOTIDE SEQUENCE [LARGE SCALE GENOMIC DNA]</scope>
    <source>
        <strain evidence="2">LSX21</strain>
        <tissue evidence="2">Leaf</tissue>
    </source>
</reference>
<dbReference type="SUPFAM" id="SSF51182">
    <property type="entry name" value="RmlC-like cupins"/>
    <property type="match status" value="1"/>
</dbReference>
<feature type="transmembrane region" description="Helical" evidence="1">
    <location>
        <begin position="16"/>
        <end position="33"/>
    </location>
</feature>